<dbReference type="GO" id="GO:0015979">
    <property type="term" value="P:photosynthesis"/>
    <property type="evidence" value="ECO:0007669"/>
    <property type="project" value="UniProtKB-KW"/>
</dbReference>
<dbReference type="PANTHER" id="PTHR34011">
    <property type="entry name" value="PHYCOBILISOME 32.1 KDA LINKER POLYPEPTIDE, PHYCOCYANIN-ASSOCIATED, ROD 2-RELATED"/>
    <property type="match status" value="1"/>
</dbReference>
<comment type="subcellular location">
    <subcellularLocation>
        <location evidence="1">Plastid</location>
        <location evidence="1">Chloroplast thylakoid membrane</location>
        <topology evidence="1">Peripheral membrane protein</topology>
        <orientation evidence="1">Stromal side</orientation>
    </subcellularLocation>
</comment>
<gene>
    <name evidence="12" type="primary">rpeCz3</name>
</gene>
<evidence type="ECO:0000256" key="10">
    <source>
        <dbReference type="SAM" id="Coils"/>
    </source>
</evidence>
<name>A0A291FEB3_GRIPA</name>
<dbReference type="GO" id="GO:0030089">
    <property type="term" value="C:phycobilisome"/>
    <property type="evidence" value="ECO:0007669"/>
    <property type="project" value="UniProtKB-UniRule"/>
</dbReference>
<dbReference type="GO" id="GO:0009535">
    <property type="term" value="C:chloroplast thylakoid membrane"/>
    <property type="evidence" value="ECO:0007669"/>
    <property type="project" value="UniProtKB-SubCell"/>
</dbReference>
<evidence type="ECO:0000256" key="2">
    <source>
        <dbReference type="ARBA" id="ARBA00022528"/>
    </source>
</evidence>
<dbReference type="Pfam" id="PF00427">
    <property type="entry name" value="PBS_linker_poly"/>
    <property type="match status" value="1"/>
</dbReference>
<dbReference type="EMBL" id="MF523558">
    <property type="protein sequence ID" value="ATG31129.1"/>
    <property type="molecule type" value="mRNA"/>
</dbReference>
<dbReference type="InterPro" id="IPR001297">
    <property type="entry name" value="PBS_linker_dom"/>
</dbReference>
<evidence type="ECO:0000256" key="3">
    <source>
        <dbReference type="ARBA" id="ARBA00022531"/>
    </source>
</evidence>
<evidence type="ECO:0000313" key="12">
    <source>
        <dbReference type="EMBL" id="ATG31129.1"/>
    </source>
</evidence>
<feature type="coiled-coil region" evidence="10">
    <location>
        <begin position="324"/>
        <end position="351"/>
    </location>
</feature>
<keyword evidence="5" id="KW-0934">Plastid</keyword>
<evidence type="ECO:0000256" key="9">
    <source>
        <dbReference type="PROSITE-ProRule" id="PRU00775"/>
    </source>
</evidence>
<dbReference type="Gene3D" id="1.10.3130.20">
    <property type="entry name" value="Phycobilisome linker domain"/>
    <property type="match status" value="1"/>
</dbReference>
<accession>A0A291FEB3</accession>
<dbReference type="PROSITE" id="PS51445">
    <property type="entry name" value="PBS_LINKER"/>
    <property type="match status" value="1"/>
</dbReference>
<keyword evidence="8" id="KW-0472">Membrane</keyword>
<evidence type="ECO:0000259" key="11">
    <source>
        <dbReference type="PROSITE" id="PS51445"/>
    </source>
</evidence>
<dbReference type="PANTHER" id="PTHR34011:SF6">
    <property type="entry name" value="PHYCOBILIPROTEIN APCE"/>
    <property type="match status" value="1"/>
</dbReference>
<evidence type="ECO:0000256" key="7">
    <source>
        <dbReference type="ARBA" id="ARBA00023078"/>
    </source>
</evidence>
<evidence type="ECO:0000256" key="5">
    <source>
        <dbReference type="ARBA" id="ARBA00022640"/>
    </source>
</evidence>
<sequence length="352" mass="38873">MYAFVNTTGVSATRASIPHSGLQTICGAPSRPAPATRSVSKAVIKMTGDYGITLDTLLYHPTPTISGVEDKDLICYSVWKQVFGNAYVMESERADAYVPESMFRAGQIPLREFVRGVALSATYRRRFFECCGPYRAVELNFRHLLGRAPVSQKEVSEHIKLIAAKGFEAEINSYIDSEEYEEAFGDDLVPYMRFKGTYTTCEEFNRMCTMYSAPGTTDKSLSIRARTQGIENPNHVLSLDGAGVPSKLVSIIAMGSHSSFVPVKRALPSRPDLEFGQSTKAPAQVNENANPVSRVEVCMGSYMYLTAEEAAQYNTDVMEQDQIASYAETEISEAETEIARLQAKIAELNLIK</sequence>
<evidence type="ECO:0000256" key="6">
    <source>
        <dbReference type="ARBA" id="ARBA00022738"/>
    </source>
</evidence>
<keyword evidence="3" id="KW-0602">Photosynthesis</keyword>
<organism evidence="12">
    <name type="scientific">Griffithsia pacifica</name>
    <name type="common">Red alga</name>
    <dbReference type="NCBI Taxonomy" id="35689"/>
    <lineage>
        <taxon>Eukaryota</taxon>
        <taxon>Rhodophyta</taxon>
        <taxon>Florideophyceae</taxon>
        <taxon>Rhodymeniophycidae</taxon>
        <taxon>Ceramiales</taxon>
        <taxon>Ceramiaceae</taxon>
        <taxon>Griffithsia</taxon>
    </lineage>
</organism>
<proteinExistence type="evidence at transcript level"/>
<dbReference type="AlphaFoldDB" id="A0A291FEB3"/>
<comment type="similarity">
    <text evidence="9">Belongs to the phycobilisome linker protein family.</text>
</comment>
<protein>
    <submittedName>
        <fullName evidence="12">LR3</fullName>
    </submittedName>
</protein>
<evidence type="ECO:0000256" key="4">
    <source>
        <dbReference type="ARBA" id="ARBA00022549"/>
    </source>
</evidence>
<keyword evidence="7" id="KW-0793">Thylakoid</keyword>
<dbReference type="IntAct" id="A0A291FEB3">
    <property type="interactions" value="1"/>
</dbReference>
<dbReference type="InterPro" id="IPR038255">
    <property type="entry name" value="PBS_linker_sf"/>
</dbReference>
<feature type="domain" description="PBS-linker" evidence="11">
    <location>
        <begin position="38"/>
        <end position="219"/>
    </location>
</feature>
<keyword evidence="4" id="KW-0042">Antenna complex</keyword>
<keyword evidence="10" id="KW-0175">Coiled coil</keyword>
<evidence type="ECO:0000256" key="8">
    <source>
        <dbReference type="ARBA" id="ARBA00023136"/>
    </source>
</evidence>
<keyword evidence="6 9" id="KW-0605">Phycobilisome</keyword>
<reference evidence="12" key="1">
    <citation type="journal article" date="2017" name="Nature">
        <title>Structure of phycobilisome from the red alga Griffithsia pacifica.</title>
        <authorList>
            <person name="Zhang J."/>
            <person name="Ma J."/>
            <person name="Liu D."/>
            <person name="Qin S."/>
            <person name="Sun S."/>
            <person name="Zhao J."/>
            <person name="Sui S.F."/>
        </authorList>
    </citation>
    <scope>NUCLEOTIDE SEQUENCE</scope>
</reference>
<keyword evidence="2" id="KW-0150">Chloroplast</keyword>
<evidence type="ECO:0000256" key="1">
    <source>
        <dbReference type="ARBA" id="ARBA00004185"/>
    </source>
</evidence>